<protein>
    <submittedName>
        <fullName evidence="3">Uncharacterized protein</fullName>
    </submittedName>
</protein>
<evidence type="ECO:0000313" key="3">
    <source>
        <dbReference type="EMBL" id="CAF3904163.1"/>
    </source>
</evidence>
<dbReference type="EMBL" id="CAJNON010000134">
    <property type="protein sequence ID" value="CAF1015200.1"/>
    <property type="molecule type" value="Genomic_DNA"/>
</dbReference>
<reference evidence="3" key="1">
    <citation type="submission" date="2021-02" db="EMBL/GenBank/DDBJ databases">
        <authorList>
            <person name="Nowell W R."/>
        </authorList>
    </citation>
    <scope>NUCLEOTIDE SEQUENCE</scope>
</reference>
<organism evidence="3 4">
    <name type="scientific">Adineta steineri</name>
    <dbReference type="NCBI Taxonomy" id="433720"/>
    <lineage>
        <taxon>Eukaryota</taxon>
        <taxon>Metazoa</taxon>
        <taxon>Spiralia</taxon>
        <taxon>Gnathifera</taxon>
        <taxon>Rotifera</taxon>
        <taxon>Eurotatoria</taxon>
        <taxon>Bdelloidea</taxon>
        <taxon>Adinetida</taxon>
        <taxon>Adinetidae</taxon>
        <taxon>Adineta</taxon>
    </lineage>
</organism>
<sequence length="128" mass="13788">MKLITQLVFILLVAMISCQQRTLNIPLCGSGGQCNSNSGRQFPENRVCYKQKEDKLLYACCGDYRLISNGDTASCVQCSTSGQGCSPASSCNKDECCDGLICKRVVSPLGYVVNQCAQNETIDANVSV</sequence>
<dbReference type="EMBL" id="CAJOAY010001938">
    <property type="protein sequence ID" value="CAF3904163.1"/>
    <property type="molecule type" value="Genomic_DNA"/>
</dbReference>
<evidence type="ECO:0000313" key="4">
    <source>
        <dbReference type="Proteomes" id="UP000663881"/>
    </source>
</evidence>
<dbReference type="Proteomes" id="UP000663881">
    <property type="component" value="Unassembled WGS sequence"/>
</dbReference>
<feature type="chain" id="PRO_5036235314" evidence="1">
    <location>
        <begin position="19"/>
        <end position="128"/>
    </location>
</feature>
<proteinExistence type="predicted"/>
<gene>
    <name evidence="3" type="ORF">OKA104_LOCUS24354</name>
    <name evidence="2" type="ORF">VCS650_LOCUS15487</name>
</gene>
<feature type="signal peptide" evidence="1">
    <location>
        <begin position="1"/>
        <end position="18"/>
    </location>
</feature>
<comment type="caution">
    <text evidence="3">The sequence shown here is derived from an EMBL/GenBank/DDBJ whole genome shotgun (WGS) entry which is preliminary data.</text>
</comment>
<dbReference type="Proteomes" id="UP000663891">
    <property type="component" value="Unassembled WGS sequence"/>
</dbReference>
<keyword evidence="1" id="KW-0732">Signal</keyword>
<evidence type="ECO:0000256" key="1">
    <source>
        <dbReference type="SAM" id="SignalP"/>
    </source>
</evidence>
<dbReference type="PROSITE" id="PS51257">
    <property type="entry name" value="PROKAR_LIPOPROTEIN"/>
    <property type="match status" value="1"/>
</dbReference>
<name>A0A819HP84_9BILA</name>
<evidence type="ECO:0000313" key="2">
    <source>
        <dbReference type="EMBL" id="CAF1015200.1"/>
    </source>
</evidence>
<dbReference type="AlphaFoldDB" id="A0A819HP84"/>
<accession>A0A819HP84</accession>